<dbReference type="GO" id="GO:0004984">
    <property type="term" value="F:olfactory receptor activity"/>
    <property type="evidence" value="ECO:0007669"/>
    <property type="project" value="InterPro"/>
</dbReference>
<sequence length="259" mass="30058">MNIFFVYSNLEALTATIFVSLSDALVTLKIYYFVKNIRILKQLMRKLDDEVFQPRNVKQRALVQPSLNIWTATYIGFWVPAALTLTLWSVFPILDKSVQQHRLPFAAWYPYDTKKSPFYELTYLHQVVSIWFLSTANLHMDTMLTALMMYIGVQCDILCDNLKNLENELGYRMGFKEKLIDCIKHHKEILSFAKNCNEFINMIALGQFFTSAVSNGLSMFQLTLVAPFSSECYSLLFFVGSITTQIFIYCWFGNEVEVK</sequence>
<dbReference type="PANTHER" id="PTHR21137">
    <property type="entry name" value="ODORANT RECEPTOR"/>
    <property type="match status" value="1"/>
</dbReference>
<dbReference type="GO" id="GO:0005549">
    <property type="term" value="F:odorant binding"/>
    <property type="evidence" value="ECO:0007669"/>
    <property type="project" value="InterPro"/>
</dbReference>
<feature type="transmembrane region" description="Helical" evidence="10">
    <location>
        <begin position="233"/>
        <end position="252"/>
    </location>
</feature>
<dbReference type="Proteomes" id="UP000292052">
    <property type="component" value="Unassembled WGS sequence"/>
</dbReference>
<evidence type="ECO:0000256" key="7">
    <source>
        <dbReference type="ARBA" id="ARBA00023136"/>
    </source>
</evidence>
<keyword evidence="12" id="KW-1185">Reference proteome</keyword>
<evidence type="ECO:0000313" key="12">
    <source>
        <dbReference type="Proteomes" id="UP000292052"/>
    </source>
</evidence>
<evidence type="ECO:0000313" key="11">
    <source>
        <dbReference type="EMBL" id="RZC35283.1"/>
    </source>
</evidence>
<keyword evidence="7 10" id="KW-0472">Membrane</keyword>
<dbReference type="OrthoDB" id="6773241at2759"/>
<organism evidence="11 12">
    <name type="scientific">Asbolus verrucosus</name>
    <name type="common">Desert ironclad beetle</name>
    <dbReference type="NCBI Taxonomy" id="1661398"/>
    <lineage>
        <taxon>Eukaryota</taxon>
        <taxon>Metazoa</taxon>
        <taxon>Ecdysozoa</taxon>
        <taxon>Arthropoda</taxon>
        <taxon>Hexapoda</taxon>
        <taxon>Insecta</taxon>
        <taxon>Pterygota</taxon>
        <taxon>Neoptera</taxon>
        <taxon>Endopterygota</taxon>
        <taxon>Coleoptera</taxon>
        <taxon>Polyphaga</taxon>
        <taxon>Cucujiformia</taxon>
        <taxon>Tenebrionidae</taxon>
        <taxon>Pimeliinae</taxon>
        <taxon>Asbolus</taxon>
    </lineage>
</organism>
<evidence type="ECO:0000256" key="5">
    <source>
        <dbReference type="ARBA" id="ARBA00022725"/>
    </source>
</evidence>
<keyword evidence="4 10" id="KW-0812">Transmembrane</keyword>
<dbReference type="GO" id="GO:0005886">
    <property type="term" value="C:plasma membrane"/>
    <property type="evidence" value="ECO:0007669"/>
    <property type="project" value="UniProtKB-SubCell"/>
</dbReference>
<evidence type="ECO:0000256" key="4">
    <source>
        <dbReference type="ARBA" id="ARBA00022692"/>
    </source>
</evidence>
<dbReference type="EMBL" id="QDEB01072352">
    <property type="protein sequence ID" value="RZC35283.1"/>
    <property type="molecule type" value="Genomic_DNA"/>
</dbReference>
<evidence type="ECO:0000256" key="10">
    <source>
        <dbReference type="SAM" id="Phobius"/>
    </source>
</evidence>
<dbReference type="PANTHER" id="PTHR21137:SF35">
    <property type="entry name" value="ODORANT RECEPTOR 19A-RELATED"/>
    <property type="match status" value="1"/>
</dbReference>
<keyword evidence="5" id="KW-0552">Olfaction</keyword>
<evidence type="ECO:0000256" key="9">
    <source>
        <dbReference type="ARBA" id="ARBA00023224"/>
    </source>
</evidence>
<accession>A0A482VRB5</accession>
<comment type="caution">
    <text evidence="11">The sequence shown here is derived from an EMBL/GenBank/DDBJ whole genome shotgun (WGS) entry which is preliminary data.</text>
</comment>
<evidence type="ECO:0000256" key="1">
    <source>
        <dbReference type="ARBA" id="ARBA00004651"/>
    </source>
</evidence>
<keyword evidence="8" id="KW-0675">Receptor</keyword>
<dbReference type="GO" id="GO:0007165">
    <property type="term" value="P:signal transduction"/>
    <property type="evidence" value="ECO:0007669"/>
    <property type="project" value="UniProtKB-KW"/>
</dbReference>
<reference evidence="11 12" key="1">
    <citation type="submission" date="2017-03" db="EMBL/GenBank/DDBJ databases">
        <title>Genome of the blue death feigning beetle - Asbolus verrucosus.</title>
        <authorList>
            <person name="Rider S.D."/>
        </authorList>
    </citation>
    <scope>NUCLEOTIDE SEQUENCE [LARGE SCALE GENOMIC DNA]</scope>
    <source>
        <strain evidence="11">Butters</strain>
        <tissue evidence="11">Head and leg muscle</tissue>
    </source>
</reference>
<feature type="transmembrane region" description="Helical" evidence="10">
    <location>
        <begin position="123"/>
        <end position="140"/>
    </location>
</feature>
<keyword evidence="3" id="KW-0716">Sensory transduction</keyword>
<feature type="transmembrane region" description="Helical" evidence="10">
    <location>
        <begin position="67"/>
        <end position="91"/>
    </location>
</feature>
<comment type="subcellular location">
    <subcellularLocation>
        <location evidence="1">Cell membrane</location>
        <topology evidence="1">Multi-pass membrane protein</topology>
    </subcellularLocation>
</comment>
<keyword evidence="9" id="KW-0807">Transducer</keyword>
<evidence type="ECO:0000256" key="2">
    <source>
        <dbReference type="ARBA" id="ARBA00022475"/>
    </source>
</evidence>
<dbReference type="InterPro" id="IPR004117">
    <property type="entry name" value="7tm6_olfct_rcpt"/>
</dbReference>
<feature type="non-terminal residue" evidence="11">
    <location>
        <position position="259"/>
    </location>
</feature>
<dbReference type="Pfam" id="PF02949">
    <property type="entry name" value="7tm_6"/>
    <property type="match status" value="1"/>
</dbReference>
<feature type="transmembrane region" description="Helical" evidence="10">
    <location>
        <begin position="12"/>
        <end position="34"/>
    </location>
</feature>
<evidence type="ECO:0000256" key="3">
    <source>
        <dbReference type="ARBA" id="ARBA00022606"/>
    </source>
</evidence>
<keyword evidence="6 10" id="KW-1133">Transmembrane helix</keyword>
<proteinExistence type="predicted"/>
<gene>
    <name evidence="11" type="ORF">BDFB_014471</name>
</gene>
<evidence type="ECO:0000256" key="6">
    <source>
        <dbReference type="ARBA" id="ARBA00022989"/>
    </source>
</evidence>
<name>A0A482VRB5_ASBVE</name>
<evidence type="ECO:0000256" key="8">
    <source>
        <dbReference type="ARBA" id="ARBA00023170"/>
    </source>
</evidence>
<protein>
    <submittedName>
        <fullName evidence="11">7tm 6 domain containing protein</fullName>
    </submittedName>
</protein>
<keyword evidence="2" id="KW-1003">Cell membrane</keyword>
<feature type="transmembrane region" description="Helical" evidence="10">
    <location>
        <begin position="199"/>
        <end position="221"/>
    </location>
</feature>
<dbReference type="AlphaFoldDB" id="A0A482VRB5"/>